<keyword evidence="1" id="KW-1133">Transmembrane helix</keyword>
<name>A0A5K7XYG6_9VIRU</name>
<keyword evidence="1" id="KW-0472">Membrane</keyword>
<evidence type="ECO:0000256" key="1">
    <source>
        <dbReference type="SAM" id="Phobius"/>
    </source>
</evidence>
<protein>
    <submittedName>
        <fullName evidence="2">Uncharacterized protein</fullName>
    </submittedName>
</protein>
<accession>A0A5K7XYG6</accession>
<sequence>MHSNILLIILIVIAILLFICFIRQNFEKIIIGGAFVKRPDSIGRSFIKAKTNLVIDSLNLTHWLYPEKEHICQEDVISMIKTLTPKLRKHYSNKLMFVTKDAENTELTYEQKKQFNTLAHDLKVYIYLAEKLRDVNDKKDPTQHSYKGRDDFMMTHLGNSLDCAVLTKDSLKDIQELELAVPPFKLSIFSFMSKYPEKMIITPKKLTSKRKKPVLIWPDSLNLLVN</sequence>
<evidence type="ECO:0000313" key="2">
    <source>
        <dbReference type="EMBL" id="BBO53973.1"/>
    </source>
</evidence>
<dbReference type="EMBL" id="LC506465">
    <property type="protein sequence ID" value="BBO53973.1"/>
    <property type="molecule type" value="Genomic_DNA"/>
</dbReference>
<feature type="transmembrane region" description="Helical" evidence="1">
    <location>
        <begin position="6"/>
        <end position="22"/>
    </location>
</feature>
<proteinExistence type="predicted"/>
<organism evidence="2">
    <name type="scientific">Abalone asfa-like virus</name>
    <dbReference type="NCBI Taxonomy" id="2839893"/>
    <lineage>
        <taxon>Viruses</taxon>
        <taxon>Varidnaviria</taxon>
        <taxon>Bamfordvirae</taxon>
        <taxon>Nucleocytoviricota</taxon>
        <taxon>Pokkesviricetes</taxon>
        <taxon>Asfuvirales</taxon>
        <taxon>Asfarviridae</taxon>
    </lineage>
</organism>
<keyword evidence="1" id="KW-0812">Transmembrane</keyword>
<reference evidence="2" key="1">
    <citation type="journal article" date="2020" name="Sci. Rep.">
        <title>A novel Asfarvirus-like virus identified as a potential cause of mass mortality of abalone.</title>
        <authorList>
            <person name="Matsuyama T."/>
            <person name="Takano T."/>
            <person name="Nishiki I."/>
            <person name="Fujiwara A."/>
            <person name="Kiryu I."/>
            <person name="Inada M."/>
            <person name="Sakai T."/>
            <person name="Terashima S."/>
            <person name="Matsuura Y."/>
            <person name="Isowa K."/>
            <person name="Nakayasu C."/>
        </authorList>
    </citation>
    <scope>NUCLEOTIDE SEQUENCE</scope>
</reference>